<comment type="caution">
    <text evidence="2">The sequence shown here is derived from an EMBL/GenBank/DDBJ whole genome shotgun (WGS) entry which is preliminary data.</text>
</comment>
<evidence type="ECO:0000313" key="2">
    <source>
        <dbReference type="EMBL" id="KAI3856849.1"/>
    </source>
</evidence>
<organism evidence="2 3">
    <name type="scientific">Papaver atlanticum</name>
    <dbReference type="NCBI Taxonomy" id="357466"/>
    <lineage>
        <taxon>Eukaryota</taxon>
        <taxon>Viridiplantae</taxon>
        <taxon>Streptophyta</taxon>
        <taxon>Embryophyta</taxon>
        <taxon>Tracheophyta</taxon>
        <taxon>Spermatophyta</taxon>
        <taxon>Magnoliopsida</taxon>
        <taxon>Ranunculales</taxon>
        <taxon>Papaveraceae</taxon>
        <taxon>Papaveroideae</taxon>
        <taxon>Papaver</taxon>
    </lineage>
</organism>
<protein>
    <submittedName>
        <fullName evidence="2">Uncharacterized protein</fullName>
    </submittedName>
</protein>
<dbReference type="EMBL" id="JAJJMB010016208">
    <property type="protein sequence ID" value="KAI3848651.1"/>
    <property type="molecule type" value="Genomic_DNA"/>
</dbReference>
<accession>A0AAD4S2B3</accession>
<gene>
    <name evidence="2" type="ORF">MKW98_007938</name>
    <name evidence="1" type="ORF">MKW98_022165</name>
</gene>
<reference evidence="2" key="1">
    <citation type="submission" date="2022-04" db="EMBL/GenBank/DDBJ databases">
        <title>A functionally conserved STORR gene fusion in Papaver species that diverged 16.8 million years ago.</title>
        <authorList>
            <person name="Catania T."/>
        </authorList>
    </citation>
    <scope>NUCLEOTIDE SEQUENCE</scope>
    <source>
        <strain evidence="2">S-188037</strain>
    </source>
</reference>
<evidence type="ECO:0000313" key="1">
    <source>
        <dbReference type="EMBL" id="KAI3848651.1"/>
    </source>
</evidence>
<dbReference type="Proteomes" id="UP001202328">
    <property type="component" value="Unassembled WGS sequence"/>
</dbReference>
<dbReference type="AlphaFoldDB" id="A0AAD4S2B3"/>
<dbReference type="EMBL" id="JAJJMB010014930">
    <property type="protein sequence ID" value="KAI3856849.1"/>
    <property type="molecule type" value="Genomic_DNA"/>
</dbReference>
<keyword evidence="3" id="KW-1185">Reference proteome</keyword>
<name>A0AAD4S2B3_9MAGN</name>
<proteinExistence type="predicted"/>
<sequence>MAKSNSMRGVVSTALLVFVFIMISAGSLPHVMGIRPVRTLIAATVVMDPGAVELHIRDVRGDDENVDKVIDDNNTVHQPIVAGTVDLDVGLNG</sequence>
<evidence type="ECO:0000313" key="3">
    <source>
        <dbReference type="Proteomes" id="UP001202328"/>
    </source>
</evidence>